<organism evidence="1 2">
    <name type="scientific">Mythimna loreyi</name>
    <dbReference type="NCBI Taxonomy" id="667449"/>
    <lineage>
        <taxon>Eukaryota</taxon>
        <taxon>Metazoa</taxon>
        <taxon>Ecdysozoa</taxon>
        <taxon>Arthropoda</taxon>
        <taxon>Hexapoda</taxon>
        <taxon>Insecta</taxon>
        <taxon>Pterygota</taxon>
        <taxon>Neoptera</taxon>
        <taxon>Endopterygota</taxon>
        <taxon>Lepidoptera</taxon>
        <taxon>Glossata</taxon>
        <taxon>Ditrysia</taxon>
        <taxon>Noctuoidea</taxon>
        <taxon>Noctuidae</taxon>
        <taxon>Noctuinae</taxon>
        <taxon>Hadenini</taxon>
        <taxon>Mythimna</taxon>
    </lineage>
</organism>
<dbReference type="Proteomes" id="UP001231649">
    <property type="component" value="Chromosome 6"/>
</dbReference>
<proteinExistence type="predicted"/>
<gene>
    <name evidence="1" type="ORF">PYW08_015058</name>
</gene>
<accession>A0ACC2R3L9</accession>
<name>A0ACC2R3L9_9NEOP</name>
<keyword evidence="2" id="KW-1185">Reference proteome</keyword>
<dbReference type="EMBL" id="CM056782">
    <property type="protein sequence ID" value="KAJ8732328.1"/>
    <property type="molecule type" value="Genomic_DNA"/>
</dbReference>
<reference evidence="1" key="1">
    <citation type="submission" date="2023-03" db="EMBL/GenBank/DDBJ databases">
        <title>Chromosome-level genomes of two armyworms, Mythimna separata and Mythimna loreyi, provide insights into the biosynthesis and reception of sex pheromones.</title>
        <authorList>
            <person name="Zhao H."/>
        </authorList>
    </citation>
    <scope>NUCLEOTIDE SEQUENCE</scope>
    <source>
        <strain evidence="1">BeijingLab</strain>
    </source>
</reference>
<sequence>MKVLKLVRNLSDTAELQSDLDRYYRTVIIINYGHIITKVNSIRDLGVLHDGKLLFDSHIESIVNKASKELGFIIRNCSVFRSLKSIKVLYCSFVHSHLEYASQVWNPQYEIYKSRIEYVQRKFMRY</sequence>
<evidence type="ECO:0000313" key="1">
    <source>
        <dbReference type="EMBL" id="KAJ8732328.1"/>
    </source>
</evidence>
<evidence type="ECO:0000313" key="2">
    <source>
        <dbReference type="Proteomes" id="UP001231649"/>
    </source>
</evidence>
<comment type="caution">
    <text evidence="1">The sequence shown here is derived from an EMBL/GenBank/DDBJ whole genome shotgun (WGS) entry which is preliminary data.</text>
</comment>
<protein>
    <submittedName>
        <fullName evidence="1">Uncharacterized protein</fullName>
    </submittedName>
</protein>